<protein>
    <recommendedName>
        <fullName evidence="3 6">Altered inheritance of mitochondria protein 24, mitochondrial</fullName>
    </recommendedName>
</protein>
<keyword evidence="5 6" id="KW-0496">Mitochondrion</keyword>
<dbReference type="AlphaFoldDB" id="A0A093UVC3"/>
<evidence type="ECO:0000313" key="7">
    <source>
        <dbReference type="EMBL" id="KFX43875.1"/>
    </source>
</evidence>
<organism evidence="7">
    <name type="scientific">Talaromyces marneffei PM1</name>
    <dbReference type="NCBI Taxonomy" id="1077442"/>
    <lineage>
        <taxon>Eukaryota</taxon>
        <taxon>Fungi</taxon>
        <taxon>Dikarya</taxon>
        <taxon>Ascomycota</taxon>
        <taxon>Pezizomycotina</taxon>
        <taxon>Eurotiomycetes</taxon>
        <taxon>Eurotiomycetidae</taxon>
        <taxon>Eurotiales</taxon>
        <taxon>Trichocomaceae</taxon>
        <taxon>Talaromyces</taxon>
        <taxon>Talaromyces sect. Talaromyces</taxon>
    </lineage>
</organism>
<keyword evidence="4" id="KW-0809">Transit peptide</keyword>
<evidence type="ECO:0000256" key="4">
    <source>
        <dbReference type="ARBA" id="ARBA00022946"/>
    </source>
</evidence>
<dbReference type="PANTHER" id="PTHR36959:SF2">
    <property type="entry name" value="ALTERED INHERITANCE OF MITOCHONDRIA PROTEIN 24, MITOCHONDRIAL"/>
    <property type="match status" value="1"/>
</dbReference>
<reference key="1">
    <citation type="journal article" date="2014" name="PLoS Genet.">
        <title>Signature Gene Expression Reveals Novel Clues to the Molecular Mechanisms of Dimorphic Transition in Penicillium marneffei.</title>
        <authorList>
            <person name="Yang E."/>
            <person name="Wang G."/>
            <person name="Cai J."/>
            <person name="Woo P.C."/>
            <person name="Lau S.K."/>
            <person name="Yuen K.-Y."/>
            <person name="Chow W.-N."/>
            <person name="Lin X."/>
        </authorList>
    </citation>
    <scope>NUCLEOTIDE SEQUENCE [LARGE SCALE GENOMIC DNA]</scope>
    <source>
        <strain>PM1</strain>
    </source>
</reference>
<proteinExistence type="inferred from homology"/>
<evidence type="ECO:0000256" key="6">
    <source>
        <dbReference type="RuleBase" id="RU363045"/>
    </source>
</evidence>
<sequence length="298" mass="32889">MRLTLGKGATVVYRARAGACATRRHGVRNLRIKAAPLGELTVVNGVNLPISSTPSSASSAGHSLNIKPRINRHLSVTNWGSSEVTGRGLLALVGRGQVYSIELKAGEQYIAHPSNVVAYTLASMPPQPYRFKSTTLRFQIPGLDIPELLLKSRYIRDFTASDTWKASMRIFHNVRTWARRTIWGDRLFLRFEGPATLLVQSRGARVRDIMSDREVDEIADTPAGTTFNAINKLTGVTKEDKSDYQRAAEEAVSQAPVPSRTVEGLTQELKGVSQAIAIIRDGRVEFETFKSQNDDARK</sequence>
<dbReference type="GO" id="GO:0007007">
    <property type="term" value="P:inner mitochondrial membrane organization"/>
    <property type="evidence" value="ECO:0007669"/>
    <property type="project" value="TreeGrafter"/>
</dbReference>
<dbReference type="PANTHER" id="PTHR36959">
    <property type="entry name" value="ALTERED INHERITANCE OF MITOCHONDRIA PROTEIN 24, MITOCHONDRIAL"/>
    <property type="match status" value="1"/>
</dbReference>
<dbReference type="Pfam" id="PF01987">
    <property type="entry name" value="AIM24"/>
    <property type="match status" value="1"/>
</dbReference>
<comment type="subcellular location">
    <subcellularLocation>
        <location evidence="1 6">Mitochondrion</location>
    </subcellularLocation>
</comment>
<dbReference type="InterPro" id="IPR036983">
    <property type="entry name" value="AIM24_sf"/>
</dbReference>
<comment type="similarity">
    <text evidence="2 6">Belongs to the AIM24 family.</text>
</comment>
<accession>A0A093UVC3</accession>
<comment type="caution">
    <text evidence="7">The sequence shown here is derived from an EMBL/GenBank/DDBJ whole genome shotgun (WGS) entry which is preliminary data.</text>
</comment>
<dbReference type="InterPro" id="IPR002838">
    <property type="entry name" value="AIM24"/>
</dbReference>
<evidence type="ECO:0000256" key="5">
    <source>
        <dbReference type="ARBA" id="ARBA00023128"/>
    </source>
</evidence>
<evidence type="ECO:0000256" key="3">
    <source>
        <dbReference type="ARBA" id="ARBA00013287"/>
    </source>
</evidence>
<gene>
    <name evidence="7" type="ORF">GQ26_0320880</name>
</gene>
<dbReference type="EMBL" id="JPOX01000032">
    <property type="protein sequence ID" value="KFX43875.1"/>
    <property type="molecule type" value="Genomic_DNA"/>
</dbReference>
<reference evidence="7" key="2">
    <citation type="journal article" date="2014" name="PLoS Genet.">
        <title>Signature gene expression reveals novel clues to the molecular mechanisms of dimorphic transition in Penicillium marneffei.</title>
        <authorList>
            <person name="Yang E."/>
            <person name="Wang G."/>
            <person name="Cai J."/>
            <person name="Woo P.C."/>
            <person name="Lau S.K."/>
            <person name="Yuen K.-Y."/>
            <person name="Chow W.-N."/>
            <person name="Lin X."/>
        </authorList>
    </citation>
    <scope>NUCLEOTIDE SEQUENCE</scope>
    <source>
        <strain evidence="7">PM1</strain>
    </source>
</reference>
<name>A0A093UVC3_TALMA</name>
<dbReference type="GO" id="GO:0005743">
    <property type="term" value="C:mitochondrial inner membrane"/>
    <property type="evidence" value="ECO:0007669"/>
    <property type="project" value="TreeGrafter"/>
</dbReference>
<evidence type="ECO:0000256" key="2">
    <source>
        <dbReference type="ARBA" id="ARBA00009322"/>
    </source>
</evidence>
<evidence type="ECO:0000256" key="1">
    <source>
        <dbReference type="ARBA" id="ARBA00004173"/>
    </source>
</evidence>
<dbReference type="Gene3D" id="3.60.160.10">
    <property type="entry name" value="Mitochondrial biogenesis AIM24"/>
    <property type="match status" value="1"/>
</dbReference>